<dbReference type="EMBL" id="KN832870">
    <property type="protein sequence ID" value="KIN07050.1"/>
    <property type="molecule type" value="Genomic_DNA"/>
</dbReference>
<reference evidence="2" key="2">
    <citation type="submission" date="2015-01" db="EMBL/GenBank/DDBJ databases">
        <title>Evolutionary Origins and Diversification of the Mycorrhizal Mutualists.</title>
        <authorList>
            <consortium name="DOE Joint Genome Institute"/>
            <consortium name="Mycorrhizal Genomics Consortium"/>
            <person name="Kohler A."/>
            <person name="Kuo A."/>
            <person name="Nagy L.G."/>
            <person name="Floudas D."/>
            <person name="Copeland A."/>
            <person name="Barry K.W."/>
            <person name="Cichocki N."/>
            <person name="Veneault-Fourrey C."/>
            <person name="LaButti K."/>
            <person name="Lindquist E.A."/>
            <person name="Lipzen A."/>
            <person name="Lundell T."/>
            <person name="Morin E."/>
            <person name="Murat C."/>
            <person name="Riley R."/>
            <person name="Ohm R."/>
            <person name="Sun H."/>
            <person name="Tunlid A."/>
            <person name="Henrissat B."/>
            <person name="Grigoriev I.V."/>
            <person name="Hibbett D.S."/>
            <person name="Martin F."/>
        </authorList>
    </citation>
    <scope>NUCLEOTIDE SEQUENCE [LARGE SCALE GENOMIC DNA]</scope>
    <source>
        <strain evidence="2">Zn</strain>
    </source>
</reference>
<dbReference type="HOGENOM" id="CLU_1090296_0_0_1"/>
<reference evidence="1 2" key="1">
    <citation type="submission" date="2014-04" db="EMBL/GenBank/DDBJ databases">
        <authorList>
            <consortium name="DOE Joint Genome Institute"/>
            <person name="Kuo A."/>
            <person name="Martino E."/>
            <person name="Perotto S."/>
            <person name="Kohler A."/>
            <person name="Nagy L.G."/>
            <person name="Floudas D."/>
            <person name="Copeland A."/>
            <person name="Barry K.W."/>
            <person name="Cichocki N."/>
            <person name="Veneault-Fourrey C."/>
            <person name="LaButti K."/>
            <person name="Lindquist E.A."/>
            <person name="Lipzen A."/>
            <person name="Lundell T."/>
            <person name="Morin E."/>
            <person name="Murat C."/>
            <person name="Sun H."/>
            <person name="Tunlid A."/>
            <person name="Henrissat B."/>
            <person name="Grigoriev I.V."/>
            <person name="Hibbett D.S."/>
            <person name="Martin F."/>
            <person name="Nordberg H.P."/>
            <person name="Cantor M.N."/>
            <person name="Hua S.X."/>
        </authorList>
    </citation>
    <scope>NUCLEOTIDE SEQUENCE [LARGE SCALE GENOMIC DNA]</scope>
    <source>
        <strain evidence="1 2">Zn</strain>
    </source>
</reference>
<name>A0A0C3HVL9_OIDMZ</name>
<dbReference type="Gene3D" id="3.40.390.10">
    <property type="entry name" value="Collagenase (Catalytic Domain)"/>
    <property type="match status" value="1"/>
</dbReference>
<dbReference type="Proteomes" id="UP000054321">
    <property type="component" value="Unassembled WGS sequence"/>
</dbReference>
<evidence type="ECO:0000313" key="1">
    <source>
        <dbReference type="EMBL" id="KIN07050.1"/>
    </source>
</evidence>
<dbReference type="OrthoDB" id="5424919at2759"/>
<dbReference type="AlphaFoldDB" id="A0A0C3HVL9"/>
<protein>
    <submittedName>
        <fullName evidence="1">Uncharacterized protein</fullName>
    </submittedName>
</protein>
<keyword evidence="2" id="KW-1185">Reference proteome</keyword>
<gene>
    <name evidence="1" type="ORF">OIDMADRAFT_46957</name>
</gene>
<dbReference type="InParanoid" id="A0A0C3HVL9"/>
<evidence type="ECO:0000313" key="2">
    <source>
        <dbReference type="Proteomes" id="UP000054321"/>
    </source>
</evidence>
<organism evidence="1 2">
    <name type="scientific">Oidiodendron maius (strain Zn)</name>
    <dbReference type="NCBI Taxonomy" id="913774"/>
    <lineage>
        <taxon>Eukaryota</taxon>
        <taxon>Fungi</taxon>
        <taxon>Dikarya</taxon>
        <taxon>Ascomycota</taxon>
        <taxon>Pezizomycotina</taxon>
        <taxon>Leotiomycetes</taxon>
        <taxon>Leotiomycetes incertae sedis</taxon>
        <taxon>Myxotrichaceae</taxon>
        <taxon>Oidiodendron</taxon>
    </lineage>
</organism>
<dbReference type="InterPro" id="IPR024079">
    <property type="entry name" value="MetalloPept_cat_dom_sf"/>
</dbReference>
<sequence length="255" mass="27841">MSSAFDIIFKGDKSKSAAYTKATTLFDAIGGMNEAPLQNSDVRIYCDNDEYGPGKRWQLVPDVAGAETPNSKLPLKKQQYLDHINQVTRHTGYMGCQKSPDILGVTYSMTLTPDTGADQNPKRAVISLCDAAFSQNSPRLLSDIGSDKDITVNPITDFDYMLSLTFLHELCHSPATLDIPADDEAYGWEEIMELGSPEAINAADSYAFLGLSAILNKRNVRIAADPTDAEEGMLEFITPPEDLYGKGKRGIAFTA</sequence>
<dbReference type="SUPFAM" id="SSF55486">
    <property type="entry name" value="Metalloproteases ('zincins'), catalytic domain"/>
    <property type="match status" value="1"/>
</dbReference>
<proteinExistence type="predicted"/>
<dbReference type="GO" id="GO:0008237">
    <property type="term" value="F:metallopeptidase activity"/>
    <property type="evidence" value="ECO:0007669"/>
    <property type="project" value="InterPro"/>
</dbReference>
<accession>A0A0C3HVL9</accession>